<comment type="similarity">
    <text evidence="1 6">Belongs to the peptidase S1B family.</text>
</comment>
<dbReference type="KEGG" id="nav:JQS30_06110"/>
<dbReference type="InterPro" id="IPR050966">
    <property type="entry name" value="Glutamyl_endopeptidase"/>
</dbReference>
<dbReference type="GO" id="GO:0004252">
    <property type="term" value="F:serine-type endopeptidase activity"/>
    <property type="evidence" value="ECO:0007669"/>
    <property type="project" value="InterPro"/>
</dbReference>
<dbReference type="InterPro" id="IPR009003">
    <property type="entry name" value="Peptidase_S1_PA"/>
</dbReference>
<dbReference type="InterPro" id="IPR018114">
    <property type="entry name" value="TRYPSIN_HIS"/>
</dbReference>
<keyword evidence="2 6" id="KW-0645">Protease</keyword>
<dbReference type="EMBL" id="CP070496">
    <property type="protein sequence ID" value="QSB06473.1"/>
    <property type="molecule type" value="Genomic_DNA"/>
</dbReference>
<dbReference type="PANTHER" id="PTHR15462">
    <property type="entry name" value="SERINE PROTEASE"/>
    <property type="match status" value="1"/>
</dbReference>
<evidence type="ECO:0000256" key="2">
    <source>
        <dbReference type="ARBA" id="ARBA00022670"/>
    </source>
</evidence>
<dbReference type="AlphaFoldDB" id="A0A895XSJ0"/>
<dbReference type="InterPro" id="IPR028301">
    <property type="entry name" value="V8_his_AS"/>
</dbReference>
<dbReference type="PROSITE" id="PS00134">
    <property type="entry name" value="TRYPSIN_HIS"/>
    <property type="match status" value="1"/>
</dbReference>
<dbReference type="Proteomes" id="UP000662939">
    <property type="component" value="Chromosome"/>
</dbReference>
<keyword evidence="4 6" id="KW-0378">Hydrolase</keyword>
<feature type="signal peptide" evidence="6">
    <location>
        <begin position="1"/>
        <end position="26"/>
    </location>
</feature>
<dbReference type="InterPro" id="IPR001254">
    <property type="entry name" value="Trypsin_dom"/>
</dbReference>
<dbReference type="Gene3D" id="2.40.10.10">
    <property type="entry name" value="Trypsin-like serine proteases"/>
    <property type="match status" value="2"/>
</dbReference>
<dbReference type="InterPro" id="IPR043504">
    <property type="entry name" value="Peptidase_S1_PA_chymotrypsin"/>
</dbReference>
<dbReference type="EC" id="3.4.21.-" evidence="6"/>
<dbReference type="Pfam" id="PF00089">
    <property type="entry name" value="Trypsin"/>
    <property type="match status" value="1"/>
</dbReference>
<dbReference type="PANTHER" id="PTHR15462:SF8">
    <property type="entry name" value="SERINE PROTEASE"/>
    <property type="match status" value="1"/>
</dbReference>
<evidence type="ECO:0000313" key="8">
    <source>
        <dbReference type="EMBL" id="QSB06473.1"/>
    </source>
</evidence>
<dbReference type="GO" id="GO:0006508">
    <property type="term" value="P:proteolysis"/>
    <property type="evidence" value="ECO:0007669"/>
    <property type="project" value="UniProtKB-KW"/>
</dbReference>
<name>A0A895XSJ0_9ACTN</name>
<proteinExistence type="inferred from homology"/>
<evidence type="ECO:0000256" key="1">
    <source>
        <dbReference type="ARBA" id="ARBA00008764"/>
    </source>
</evidence>
<sequence>MRTKRTIAITSAALLAVTLASASASADLAEVEKDLDSLSPYTAVSDDGTIVEADEMQALAESIGSTEMVRSSAPDPDAKLSGVDFRSPYEHTHLGPAVALPDEYNVDSIIGSDDRVRVSPATSFPASATVNITRNGGNYCTGWLIGPDTVITAGHCLHSGGPNGSWYPRNQYLAWPGRDGGSTPYGSCSFTSFHSVVGWTQNGNSSYDYGAGKLNCNVGNATGTYGFRWQTASYNGTTSYNRGYPGDKPTGQQWMSTDQIRHSHDLQLFYRNDTVGGHSGGPIYLINSTCGVCGISVHAYGIWQGQPTPWGNHNYGPRITQGAFNNFITWRNA</sequence>
<dbReference type="RefSeq" id="WP_213172484.1">
    <property type="nucleotide sequence ID" value="NZ_CP070496.1"/>
</dbReference>
<feature type="chain" id="PRO_5039761985" description="Serine protease" evidence="6">
    <location>
        <begin position="27"/>
        <end position="333"/>
    </location>
</feature>
<evidence type="ECO:0000256" key="3">
    <source>
        <dbReference type="ARBA" id="ARBA00022729"/>
    </source>
</evidence>
<keyword evidence="9" id="KW-1185">Reference proteome</keyword>
<gene>
    <name evidence="8" type="ORF">JQS30_06110</name>
</gene>
<dbReference type="InterPro" id="IPR008256">
    <property type="entry name" value="Peptidase_S1B"/>
</dbReference>
<evidence type="ECO:0000259" key="7">
    <source>
        <dbReference type="Pfam" id="PF00089"/>
    </source>
</evidence>
<protein>
    <recommendedName>
        <fullName evidence="6">Serine protease</fullName>
        <ecNumber evidence="6">3.4.21.-</ecNumber>
    </recommendedName>
</protein>
<organism evidence="8 9">
    <name type="scientific">Natronoglycomyces albus</name>
    <dbReference type="NCBI Taxonomy" id="2811108"/>
    <lineage>
        <taxon>Bacteria</taxon>
        <taxon>Bacillati</taxon>
        <taxon>Actinomycetota</taxon>
        <taxon>Actinomycetes</taxon>
        <taxon>Glycomycetales</taxon>
        <taxon>Glycomycetaceae</taxon>
        <taxon>Natronoglycomyces</taxon>
    </lineage>
</organism>
<evidence type="ECO:0000256" key="6">
    <source>
        <dbReference type="RuleBase" id="RU004296"/>
    </source>
</evidence>
<reference evidence="8" key="1">
    <citation type="submission" date="2021-02" db="EMBL/GenBank/DDBJ databases">
        <title>Natronoglycomyces albus gen. nov., sp. nov, a haloalkaliphilic actinobacterium from a soda solonchak soil.</title>
        <authorList>
            <person name="Sorokin D.Y."/>
            <person name="Khijniak T.V."/>
            <person name="Zakharycheva A.P."/>
            <person name="Boueva O.V."/>
            <person name="Ariskina E.V."/>
            <person name="Hahnke R.L."/>
            <person name="Bunk B."/>
            <person name="Sproer C."/>
            <person name="Schumann P."/>
            <person name="Evtushenko L.I."/>
            <person name="Kublanov I.V."/>
        </authorList>
    </citation>
    <scope>NUCLEOTIDE SEQUENCE</scope>
    <source>
        <strain evidence="8">DSM 106290</strain>
    </source>
</reference>
<accession>A0A895XSJ0</accession>
<dbReference type="PROSITE" id="PS00672">
    <property type="entry name" value="V8_HIS"/>
    <property type="match status" value="1"/>
</dbReference>
<feature type="domain" description="Peptidase S1" evidence="7">
    <location>
        <begin position="119"/>
        <end position="296"/>
    </location>
</feature>
<evidence type="ECO:0000256" key="4">
    <source>
        <dbReference type="ARBA" id="ARBA00022801"/>
    </source>
</evidence>
<keyword evidence="3 6" id="KW-0732">Signal</keyword>
<evidence type="ECO:0000256" key="5">
    <source>
        <dbReference type="ARBA" id="ARBA00022825"/>
    </source>
</evidence>
<evidence type="ECO:0000313" key="9">
    <source>
        <dbReference type="Proteomes" id="UP000662939"/>
    </source>
</evidence>
<dbReference type="SUPFAM" id="SSF50494">
    <property type="entry name" value="Trypsin-like serine proteases"/>
    <property type="match status" value="1"/>
</dbReference>
<keyword evidence="5 6" id="KW-0720">Serine protease</keyword>
<dbReference type="PRINTS" id="PR00839">
    <property type="entry name" value="V8PROTEASE"/>
</dbReference>